<evidence type="ECO:0008006" key="3">
    <source>
        <dbReference type="Google" id="ProtNLM"/>
    </source>
</evidence>
<comment type="caution">
    <text evidence="1">The sequence shown here is derived from an EMBL/GenBank/DDBJ whole genome shotgun (WGS) entry which is preliminary data.</text>
</comment>
<dbReference type="EMBL" id="JAENRE010000012">
    <property type="protein sequence ID" value="MBO3417944.1"/>
    <property type="molecule type" value="Genomic_DNA"/>
</dbReference>
<accession>A0ABD4PRT8</accession>
<organism evidence="1 2">
    <name type="scientific">Clostridium perfringens</name>
    <dbReference type="NCBI Taxonomy" id="1502"/>
    <lineage>
        <taxon>Bacteria</taxon>
        <taxon>Bacillati</taxon>
        <taxon>Bacillota</taxon>
        <taxon>Clostridia</taxon>
        <taxon>Eubacteriales</taxon>
        <taxon>Clostridiaceae</taxon>
        <taxon>Clostridium</taxon>
    </lineage>
</organism>
<evidence type="ECO:0000313" key="2">
    <source>
        <dbReference type="Proteomes" id="UP000668358"/>
    </source>
</evidence>
<dbReference type="Proteomes" id="UP000668358">
    <property type="component" value="Unassembled WGS sequence"/>
</dbReference>
<reference evidence="1 2" key="1">
    <citation type="submission" date="2020-12" db="EMBL/GenBank/DDBJ databases">
        <title>Comparative genomics of Clostridium perfringens reveals patterns of host-associated phylogenetic clades and virulence factors.</title>
        <authorList>
            <person name="Smith A.H."/>
            <person name="Geier R."/>
        </authorList>
    </citation>
    <scope>NUCLEOTIDE SEQUENCE [LARGE SCALE GENOMIC DNA]</scope>
    <source>
        <strain evidence="1 2">CHD15829P</strain>
    </source>
</reference>
<dbReference type="RefSeq" id="WP_208345695.1">
    <property type="nucleotide sequence ID" value="NZ_JAENRE010000012.1"/>
</dbReference>
<evidence type="ECO:0000313" key="1">
    <source>
        <dbReference type="EMBL" id="MBO3417944.1"/>
    </source>
</evidence>
<dbReference type="AlphaFoldDB" id="A0ABD4PRT8"/>
<proteinExistence type="predicted"/>
<name>A0ABD4PRT8_CLOPF</name>
<gene>
    <name evidence="1" type="ORF">JJB78_15810</name>
</gene>
<sequence length="69" mass="8079">MCPRCENEKLQGTENYCPICGLKLKQKAVQEINTPEQAIIYVDLDEKLVKKIIREIIEEKQNILFPKVF</sequence>
<protein>
    <recommendedName>
        <fullName evidence="3">Zinc ribbon domain-containing protein</fullName>
    </recommendedName>
</protein>